<evidence type="ECO:0000256" key="7">
    <source>
        <dbReference type="ARBA" id="ARBA00050365"/>
    </source>
</evidence>
<evidence type="ECO:0000256" key="16">
    <source>
        <dbReference type="ARBA" id="ARBA00072938"/>
    </source>
</evidence>
<evidence type="ECO:0000256" key="4">
    <source>
        <dbReference type="ARBA" id="ARBA00024072"/>
    </source>
</evidence>
<comment type="catalytic activity">
    <reaction evidence="5">
        <text>17beta-estradiol + NAD(+) = estrone + NADH + H(+)</text>
        <dbReference type="Rhea" id="RHEA:24612"/>
        <dbReference type="ChEBI" id="CHEBI:15378"/>
        <dbReference type="ChEBI" id="CHEBI:16469"/>
        <dbReference type="ChEBI" id="CHEBI:17263"/>
        <dbReference type="ChEBI" id="CHEBI:57540"/>
        <dbReference type="ChEBI" id="CHEBI:57945"/>
        <dbReference type="EC" id="1.1.1.62"/>
    </reaction>
    <physiologicalReaction direction="left-to-right" evidence="5">
        <dbReference type="Rhea" id="RHEA:24613"/>
    </physiologicalReaction>
</comment>
<dbReference type="GO" id="GO:0005739">
    <property type="term" value="C:mitochondrion"/>
    <property type="evidence" value="ECO:0007669"/>
    <property type="project" value="TreeGrafter"/>
</dbReference>
<dbReference type="CDD" id="cd05371">
    <property type="entry name" value="HSD10-like_SDR_c"/>
    <property type="match status" value="1"/>
</dbReference>
<evidence type="ECO:0000256" key="18">
    <source>
        <dbReference type="ARBA" id="ARBA00082293"/>
    </source>
</evidence>
<dbReference type="EMBL" id="QKKF02029059">
    <property type="protein sequence ID" value="RZF35246.1"/>
    <property type="molecule type" value="Genomic_DNA"/>
</dbReference>
<evidence type="ECO:0000313" key="21">
    <source>
        <dbReference type="EMBL" id="RZF35246.1"/>
    </source>
</evidence>
<comment type="catalytic activity">
    <reaction evidence="6">
        <text>a (3S)-3-hydroxyacyl-CoA + NAD(+) = a 3-oxoacyl-CoA + NADH + H(+)</text>
        <dbReference type="Rhea" id="RHEA:22432"/>
        <dbReference type="ChEBI" id="CHEBI:15378"/>
        <dbReference type="ChEBI" id="CHEBI:57318"/>
        <dbReference type="ChEBI" id="CHEBI:57540"/>
        <dbReference type="ChEBI" id="CHEBI:57945"/>
        <dbReference type="ChEBI" id="CHEBI:90726"/>
        <dbReference type="EC" id="1.1.1.35"/>
    </reaction>
    <physiologicalReaction direction="left-to-right" evidence="6">
        <dbReference type="Rhea" id="RHEA:22433"/>
    </physiologicalReaction>
    <physiologicalReaction direction="right-to-left" evidence="6">
        <dbReference type="Rhea" id="RHEA:22434"/>
    </physiologicalReaction>
</comment>
<dbReference type="GO" id="GO:0003857">
    <property type="term" value="F:(3S)-3-hydroxyacyl-CoA dehydrogenase (NAD+) activity"/>
    <property type="evidence" value="ECO:0007669"/>
    <property type="project" value="UniProtKB-EC"/>
</dbReference>
<dbReference type="GO" id="GO:0008209">
    <property type="term" value="P:androgen metabolic process"/>
    <property type="evidence" value="ECO:0007669"/>
    <property type="project" value="TreeGrafter"/>
</dbReference>
<evidence type="ECO:0000256" key="1">
    <source>
        <dbReference type="ARBA" id="ARBA00006484"/>
    </source>
</evidence>
<dbReference type="InParanoid" id="A0A482WPN7"/>
<name>A0A482WPN7_LAOST</name>
<comment type="catalytic activity">
    <reaction evidence="7">
        <text>5alpha-androstane-3alpha,17beta-diol + NAD(+) = 17beta-hydroxy-5alpha-androstan-3-one + NADH + H(+)</text>
        <dbReference type="Rhea" id="RHEA:42004"/>
        <dbReference type="ChEBI" id="CHEBI:15378"/>
        <dbReference type="ChEBI" id="CHEBI:16330"/>
        <dbReference type="ChEBI" id="CHEBI:36713"/>
        <dbReference type="ChEBI" id="CHEBI:57540"/>
        <dbReference type="ChEBI" id="CHEBI:57945"/>
        <dbReference type="EC" id="1.1.1.53"/>
    </reaction>
    <physiologicalReaction direction="right-to-left" evidence="7">
        <dbReference type="Rhea" id="RHEA:42006"/>
    </physiologicalReaction>
</comment>
<protein>
    <recommendedName>
        <fullName evidence="16">3-hydroxyacyl-CoA dehydrogenase type-2</fullName>
        <ecNumber evidence="3">1.1.1.53</ecNumber>
        <ecNumber evidence="4">1.1.1.62</ecNumber>
    </recommendedName>
    <alternativeName>
        <fullName evidence="18">3-hydroxyacyl-CoA dehydrogenase type II</fullName>
    </alternativeName>
    <alternativeName>
        <fullName evidence="19">Mitochondrial ribonuclease P protein 2</fullName>
    </alternativeName>
    <alternativeName>
        <fullName evidence="17">Type II HADH</fullName>
    </alternativeName>
</protein>
<evidence type="ECO:0000256" key="9">
    <source>
        <dbReference type="ARBA" id="ARBA00050927"/>
    </source>
</evidence>
<evidence type="ECO:0000256" key="6">
    <source>
        <dbReference type="ARBA" id="ARBA00050141"/>
    </source>
</evidence>
<comment type="catalytic activity">
    <reaction evidence="9">
        <text>cortisol + NAD(+) = 11beta,17alpha-dihydroxypregn-4-ene-3,20,21-trione + NADH + H(+)</text>
        <dbReference type="Rhea" id="RHEA:42012"/>
        <dbReference type="ChEBI" id="CHEBI:15378"/>
        <dbReference type="ChEBI" id="CHEBI:17650"/>
        <dbReference type="ChEBI" id="CHEBI:57540"/>
        <dbReference type="ChEBI" id="CHEBI:57945"/>
        <dbReference type="ChEBI" id="CHEBI:78595"/>
    </reaction>
    <physiologicalReaction direction="left-to-right" evidence="9">
        <dbReference type="Rhea" id="RHEA:42013"/>
    </physiologicalReaction>
</comment>
<dbReference type="PROSITE" id="PS00061">
    <property type="entry name" value="ADH_SHORT"/>
    <property type="match status" value="1"/>
</dbReference>
<dbReference type="InterPro" id="IPR020904">
    <property type="entry name" value="Sc_DH/Rdtase_CS"/>
</dbReference>
<dbReference type="PRINTS" id="PR00080">
    <property type="entry name" value="SDRFAMILY"/>
</dbReference>
<dbReference type="InterPro" id="IPR002347">
    <property type="entry name" value="SDR_fam"/>
</dbReference>
<evidence type="ECO:0000256" key="11">
    <source>
        <dbReference type="ARBA" id="ARBA00051637"/>
    </source>
</evidence>
<dbReference type="EC" id="1.1.1.62" evidence="4"/>
<sequence>MLKNIVGLVSGGASGLGRATVERIVSQGGKAVICDLPTSQGAQVAQELGENTIFCPVDVTSEEDVKNAVNQTKEKFGKLNVLVNCAGVGIAFKTYNFHKKVPHSLVDFSRVLNVNVSGTFNVIRLGVGLMGENEPNEDGFRGVIINTSSIAAFDGQIGQAAYAASKGAIVSMTLPLARDFSTQGIRVCTIAPGLFDTPLLSSLPDKVKAYLHKCVPHPQRFGKPEEYAMLVQSIIENPLLNGEVIRLDGALRMQP</sequence>
<comment type="caution">
    <text evidence="21">The sequence shown here is derived from an EMBL/GenBank/DDBJ whole genome shotgun (WGS) entry which is preliminary data.</text>
</comment>
<keyword evidence="2" id="KW-0560">Oxidoreductase</keyword>
<evidence type="ECO:0000256" key="3">
    <source>
        <dbReference type="ARBA" id="ARBA00024071"/>
    </source>
</evidence>
<comment type="catalytic activity">
    <reaction evidence="15">
        <text>11-dehydrocorticosterone + NAD(+) = pregn-4-ene-3,11,20,21-tetraone + NADH + H(+)</text>
        <dbReference type="Rhea" id="RHEA:42020"/>
        <dbReference type="ChEBI" id="CHEBI:15378"/>
        <dbReference type="ChEBI" id="CHEBI:57540"/>
        <dbReference type="ChEBI" id="CHEBI:57945"/>
        <dbReference type="ChEBI" id="CHEBI:78600"/>
        <dbReference type="ChEBI" id="CHEBI:78601"/>
    </reaction>
    <physiologicalReaction direction="left-to-right" evidence="15">
        <dbReference type="Rhea" id="RHEA:42021"/>
    </physiologicalReaction>
</comment>
<evidence type="ECO:0000256" key="13">
    <source>
        <dbReference type="ARBA" id="ARBA00052095"/>
    </source>
</evidence>
<comment type="catalytic activity">
    <reaction evidence="13">
        <text>5alpha-pregnan-20beta-ol-3-one + NAD(+) = 5alpha-pregnane-3,20-dione + NADH + H(+)</text>
        <dbReference type="Rhea" id="RHEA:42008"/>
        <dbReference type="ChEBI" id="CHEBI:15378"/>
        <dbReference type="ChEBI" id="CHEBI:28952"/>
        <dbReference type="ChEBI" id="CHEBI:57540"/>
        <dbReference type="ChEBI" id="CHEBI:57945"/>
        <dbReference type="ChEBI" id="CHEBI:78594"/>
    </reaction>
    <physiologicalReaction direction="left-to-right" evidence="13">
        <dbReference type="Rhea" id="RHEA:42009"/>
    </physiologicalReaction>
</comment>
<evidence type="ECO:0000256" key="14">
    <source>
        <dbReference type="ARBA" id="ARBA00052417"/>
    </source>
</evidence>
<comment type="similarity">
    <text evidence="1 20">Belongs to the short-chain dehydrogenases/reductases (SDR) family.</text>
</comment>
<comment type="catalytic activity">
    <reaction evidence="10">
        <text>(3S)-3-hydroxybutanoyl-CoA + NAD(+) = acetoacetyl-CoA + NADH + H(+)</text>
        <dbReference type="Rhea" id="RHEA:30799"/>
        <dbReference type="ChEBI" id="CHEBI:15378"/>
        <dbReference type="ChEBI" id="CHEBI:57286"/>
        <dbReference type="ChEBI" id="CHEBI:57316"/>
        <dbReference type="ChEBI" id="CHEBI:57540"/>
        <dbReference type="ChEBI" id="CHEBI:57945"/>
    </reaction>
    <physiologicalReaction direction="left-to-right" evidence="10">
        <dbReference type="Rhea" id="RHEA:30800"/>
    </physiologicalReaction>
    <physiologicalReaction direction="right-to-left" evidence="10">
        <dbReference type="Rhea" id="RHEA:30801"/>
    </physiologicalReaction>
</comment>
<proteinExistence type="inferred from homology"/>
<dbReference type="EC" id="1.1.1.53" evidence="3"/>
<evidence type="ECO:0000256" key="17">
    <source>
        <dbReference type="ARBA" id="ARBA00079624"/>
    </source>
</evidence>
<evidence type="ECO:0000256" key="12">
    <source>
        <dbReference type="ARBA" id="ARBA00051831"/>
    </source>
</evidence>
<comment type="catalytic activity">
    <reaction evidence="12">
        <text>ursodeoxycholate + NAD(+) = 7-oxolithocholate + NADH + H(+)</text>
        <dbReference type="Rhea" id="RHEA:42028"/>
        <dbReference type="ChEBI" id="CHEBI:15378"/>
        <dbReference type="ChEBI" id="CHEBI:57540"/>
        <dbReference type="ChEBI" id="CHEBI:57945"/>
        <dbReference type="ChEBI" id="CHEBI:78604"/>
        <dbReference type="ChEBI" id="CHEBI:78605"/>
    </reaction>
    <physiologicalReaction direction="left-to-right" evidence="12">
        <dbReference type="Rhea" id="RHEA:42029"/>
    </physiologicalReaction>
</comment>
<dbReference type="PANTHER" id="PTHR43658:SF8">
    <property type="entry name" value="17-BETA-HYDROXYSTEROID DEHYDROGENASE 14-RELATED"/>
    <property type="match status" value="1"/>
</dbReference>
<dbReference type="GO" id="GO:0008210">
    <property type="term" value="P:estrogen metabolic process"/>
    <property type="evidence" value="ECO:0007669"/>
    <property type="project" value="TreeGrafter"/>
</dbReference>
<evidence type="ECO:0000256" key="20">
    <source>
        <dbReference type="RuleBase" id="RU000363"/>
    </source>
</evidence>
<dbReference type="Proteomes" id="UP000291343">
    <property type="component" value="Unassembled WGS sequence"/>
</dbReference>
<evidence type="ECO:0000256" key="5">
    <source>
        <dbReference type="ARBA" id="ARBA00049381"/>
    </source>
</evidence>
<dbReference type="AlphaFoldDB" id="A0A482WPN7"/>
<evidence type="ECO:0000256" key="19">
    <source>
        <dbReference type="ARBA" id="ARBA00082399"/>
    </source>
</evidence>
<comment type="catalytic activity">
    <reaction evidence="11">
        <text>3beta,7beta-dihydroxy-5beta-cholan-24-oate + NAD(+) = 3beta-hydroxy-7-oxo-5beta-cholan-24-oate + NADH + H(+)</text>
        <dbReference type="Rhea" id="RHEA:42024"/>
        <dbReference type="ChEBI" id="CHEBI:15378"/>
        <dbReference type="ChEBI" id="CHEBI:57540"/>
        <dbReference type="ChEBI" id="CHEBI:57945"/>
        <dbReference type="ChEBI" id="CHEBI:78602"/>
        <dbReference type="ChEBI" id="CHEBI:78603"/>
    </reaction>
    <physiologicalReaction direction="left-to-right" evidence="11">
        <dbReference type="Rhea" id="RHEA:42025"/>
    </physiologicalReaction>
</comment>
<dbReference type="OrthoDB" id="1274115at2759"/>
<dbReference type="GO" id="GO:0004303">
    <property type="term" value="F:estradiol 17-beta-dehydrogenase [NAD(P)+] activity"/>
    <property type="evidence" value="ECO:0007669"/>
    <property type="project" value="UniProtKB-EC"/>
</dbReference>
<dbReference type="STRING" id="195883.A0A482WPN7"/>
<comment type="catalytic activity">
    <reaction evidence="8">
        <text>17beta-hydroxy-5alpha-androstan-3-one + NAD(+) = 5alpha-androstan-3,17-dione + NADH + H(+)</text>
        <dbReference type="Rhea" id="RHEA:41992"/>
        <dbReference type="ChEBI" id="CHEBI:15378"/>
        <dbReference type="ChEBI" id="CHEBI:15994"/>
        <dbReference type="ChEBI" id="CHEBI:16330"/>
        <dbReference type="ChEBI" id="CHEBI:57540"/>
        <dbReference type="ChEBI" id="CHEBI:57945"/>
    </reaction>
    <physiologicalReaction direction="left-to-right" evidence="8">
        <dbReference type="Rhea" id="RHEA:41993"/>
    </physiologicalReaction>
</comment>
<dbReference type="FunCoup" id="A0A482WPN7">
    <property type="interactions" value="567"/>
</dbReference>
<dbReference type="InterPro" id="IPR036291">
    <property type="entry name" value="NAD(P)-bd_dom_sf"/>
</dbReference>
<gene>
    <name evidence="21" type="ORF">LSTR_LSTR017599</name>
</gene>
<dbReference type="GO" id="GO:0006631">
    <property type="term" value="P:fatty acid metabolic process"/>
    <property type="evidence" value="ECO:0007669"/>
    <property type="project" value="TreeGrafter"/>
</dbReference>
<dbReference type="Pfam" id="PF00106">
    <property type="entry name" value="adh_short"/>
    <property type="match status" value="1"/>
</dbReference>
<dbReference type="PANTHER" id="PTHR43658">
    <property type="entry name" value="SHORT-CHAIN DEHYDROGENASE/REDUCTASE"/>
    <property type="match status" value="1"/>
</dbReference>
<organism evidence="21 22">
    <name type="scientific">Laodelphax striatellus</name>
    <name type="common">Small brown planthopper</name>
    <name type="synonym">Delphax striatella</name>
    <dbReference type="NCBI Taxonomy" id="195883"/>
    <lineage>
        <taxon>Eukaryota</taxon>
        <taxon>Metazoa</taxon>
        <taxon>Ecdysozoa</taxon>
        <taxon>Arthropoda</taxon>
        <taxon>Hexapoda</taxon>
        <taxon>Insecta</taxon>
        <taxon>Pterygota</taxon>
        <taxon>Neoptera</taxon>
        <taxon>Paraneoptera</taxon>
        <taxon>Hemiptera</taxon>
        <taxon>Auchenorrhyncha</taxon>
        <taxon>Fulgoroidea</taxon>
        <taxon>Delphacidae</taxon>
        <taxon>Criomorphinae</taxon>
        <taxon>Laodelphax</taxon>
    </lineage>
</organism>
<keyword evidence="22" id="KW-1185">Reference proteome</keyword>
<dbReference type="Gene3D" id="3.40.50.720">
    <property type="entry name" value="NAD(P)-binding Rossmann-like Domain"/>
    <property type="match status" value="1"/>
</dbReference>
<evidence type="ECO:0000256" key="2">
    <source>
        <dbReference type="ARBA" id="ARBA00023002"/>
    </source>
</evidence>
<evidence type="ECO:0000256" key="8">
    <source>
        <dbReference type="ARBA" id="ARBA00050435"/>
    </source>
</evidence>
<evidence type="ECO:0000313" key="22">
    <source>
        <dbReference type="Proteomes" id="UP000291343"/>
    </source>
</evidence>
<dbReference type="PRINTS" id="PR00081">
    <property type="entry name" value="GDHRDH"/>
</dbReference>
<dbReference type="FunFam" id="3.40.50.720:FF:000215">
    <property type="entry name" value="3-hydroxyacyl-CoA dehydrogenase type-2"/>
    <property type="match status" value="1"/>
</dbReference>
<accession>A0A482WPN7</accession>
<reference evidence="21 22" key="1">
    <citation type="journal article" date="2017" name="Gigascience">
        <title>Genome sequence of the small brown planthopper, Laodelphax striatellus.</title>
        <authorList>
            <person name="Zhu J."/>
            <person name="Jiang F."/>
            <person name="Wang X."/>
            <person name="Yang P."/>
            <person name="Bao Y."/>
            <person name="Zhao W."/>
            <person name="Wang W."/>
            <person name="Lu H."/>
            <person name="Wang Q."/>
            <person name="Cui N."/>
            <person name="Li J."/>
            <person name="Chen X."/>
            <person name="Luo L."/>
            <person name="Yu J."/>
            <person name="Kang L."/>
            <person name="Cui F."/>
        </authorList>
    </citation>
    <scope>NUCLEOTIDE SEQUENCE [LARGE SCALE GENOMIC DNA]</scope>
    <source>
        <strain evidence="21">Lst14</strain>
    </source>
</reference>
<dbReference type="SUPFAM" id="SSF51735">
    <property type="entry name" value="NAD(P)-binding Rossmann-fold domains"/>
    <property type="match status" value="1"/>
</dbReference>
<dbReference type="SMR" id="A0A482WPN7"/>
<comment type="catalytic activity">
    <reaction evidence="14">
        <text>cortisone + NAD(+) = 17alpha-hydroxypregn-4-en-3,11,20-trione-21-al + NADH + H(+)</text>
        <dbReference type="Rhea" id="RHEA:42016"/>
        <dbReference type="ChEBI" id="CHEBI:15378"/>
        <dbReference type="ChEBI" id="CHEBI:16962"/>
        <dbReference type="ChEBI" id="CHEBI:57540"/>
        <dbReference type="ChEBI" id="CHEBI:57945"/>
        <dbReference type="ChEBI" id="CHEBI:78596"/>
    </reaction>
    <physiologicalReaction direction="left-to-right" evidence="14">
        <dbReference type="Rhea" id="RHEA:42017"/>
    </physiologicalReaction>
</comment>
<evidence type="ECO:0000256" key="15">
    <source>
        <dbReference type="ARBA" id="ARBA00052668"/>
    </source>
</evidence>
<evidence type="ECO:0000256" key="10">
    <source>
        <dbReference type="ARBA" id="ARBA00051004"/>
    </source>
</evidence>
<dbReference type="GO" id="GO:0047044">
    <property type="term" value="F:androstan-3-alpha,17-beta-diol dehydrogenase (NAD+) activity"/>
    <property type="evidence" value="ECO:0007669"/>
    <property type="project" value="UniProtKB-EC"/>
</dbReference>